<dbReference type="InterPro" id="IPR041694">
    <property type="entry name" value="ADH_N_2"/>
</dbReference>
<dbReference type="InterPro" id="IPR020843">
    <property type="entry name" value="ER"/>
</dbReference>
<dbReference type="Proteomes" id="UP000031563">
    <property type="component" value="Unassembled WGS sequence"/>
</dbReference>
<accession>A0A0F5I2U2</accession>
<evidence type="ECO:0000313" key="4">
    <source>
        <dbReference type="Proteomes" id="UP000031563"/>
    </source>
</evidence>
<dbReference type="STRING" id="1221996.QY95_02195"/>
<feature type="domain" description="Enoyl reductase (ER)" evidence="2">
    <location>
        <begin position="17"/>
        <end position="327"/>
    </location>
</feature>
<dbReference type="Pfam" id="PF00107">
    <property type="entry name" value="ADH_zinc_N"/>
    <property type="match status" value="1"/>
</dbReference>
<comment type="caution">
    <text evidence="3">The sequence shown here is derived from an EMBL/GenBank/DDBJ whole genome shotgun (WGS) entry which is preliminary data.</text>
</comment>
<dbReference type="FunFam" id="3.40.50.720:FF:000121">
    <property type="entry name" value="Prostaglandin reductase 2"/>
    <property type="match status" value="1"/>
</dbReference>
<keyword evidence="4" id="KW-1185">Reference proteome</keyword>
<evidence type="ECO:0000259" key="2">
    <source>
        <dbReference type="SMART" id="SM00829"/>
    </source>
</evidence>
<reference evidence="3" key="1">
    <citation type="submission" date="2015-02" db="EMBL/GenBank/DDBJ databases">
        <title>Genome Assembly of Bacillaceae bacterium MTCC 8252.</title>
        <authorList>
            <person name="Verma A."/>
            <person name="Khatri I."/>
            <person name="Mual P."/>
            <person name="Subramanian S."/>
            <person name="Krishnamurthi S."/>
        </authorList>
    </citation>
    <scope>NUCLEOTIDE SEQUENCE [LARGE SCALE GENOMIC DNA]</scope>
    <source>
        <strain evidence="3">MTCC 8252</strain>
    </source>
</reference>
<sequence length="335" mass="36436">MKNREIILTKRPDGEPTREHLQIREAAMPQPAEGEVLTRLLYVSVDPYMRGRMNEGKSYIEPFKLNQPMEGGAIAEVISSNAEALKKGDIVTGSLPWREYVSLPAADLRKIDPSLGPITTSLHILGMTGLTAYFGLMDIGEPQEGETVVVSGAAGAVGSAVVQIATIAGARVVGIAGTDEKVQFVKQLGADTVINYRTEDVGQTLAKACPNGIDVYFDNVGGPISDEVYPLLNKFARVVQCGAISSYNKKEDTGPRIQQYLIKSSALIKGFTVGDYRERFTEGFRHLSKWLGEGKLTYEETITEGFDNIPEAFFGLFKGENVGKQLVKVNDPSGK</sequence>
<evidence type="ECO:0000313" key="3">
    <source>
        <dbReference type="EMBL" id="KKB39565.1"/>
    </source>
</evidence>
<gene>
    <name evidence="3" type="ORF">QY95_02195</name>
</gene>
<dbReference type="PANTHER" id="PTHR43205:SF7">
    <property type="entry name" value="PROSTAGLANDIN REDUCTASE 1"/>
    <property type="match status" value="1"/>
</dbReference>
<dbReference type="Gene3D" id="3.40.50.720">
    <property type="entry name" value="NAD(P)-binding Rossmann-like Domain"/>
    <property type="match status" value="1"/>
</dbReference>
<dbReference type="PANTHER" id="PTHR43205">
    <property type="entry name" value="PROSTAGLANDIN REDUCTASE"/>
    <property type="match status" value="1"/>
</dbReference>
<dbReference type="InterPro" id="IPR013149">
    <property type="entry name" value="ADH-like_C"/>
</dbReference>
<name>A0A0F5I2U2_BACTR</name>
<dbReference type="RefSeq" id="WP_040047591.1">
    <property type="nucleotide sequence ID" value="NZ_JWIR02000040.1"/>
</dbReference>
<dbReference type="Gene3D" id="3.90.180.10">
    <property type="entry name" value="Medium-chain alcohol dehydrogenases, catalytic domain"/>
    <property type="match status" value="1"/>
</dbReference>
<dbReference type="AlphaFoldDB" id="A0A0F5I2U2"/>
<dbReference type="SUPFAM" id="SSF50129">
    <property type="entry name" value="GroES-like"/>
    <property type="match status" value="1"/>
</dbReference>
<dbReference type="GO" id="GO:0016628">
    <property type="term" value="F:oxidoreductase activity, acting on the CH-CH group of donors, NAD or NADP as acceptor"/>
    <property type="evidence" value="ECO:0007669"/>
    <property type="project" value="InterPro"/>
</dbReference>
<dbReference type="EMBL" id="JWIR02000040">
    <property type="protein sequence ID" value="KKB39565.1"/>
    <property type="molecule type" value="Genomic_DNA"/>
</dbReference>
<dbReference type="InterPro" id="IPR045010">
    <property type="entry name" value="MDR_fam"/>
</dbReference>
<organism evidence="3 4">
    <name type="scientific">Bacillus thermotolerans</name>
    <name type="common">Quasibacillus thermotolerans</name>
    <dbReference type="NCBI Taxonomy" id="1221996"/>
    <lineage>
        <taxon>Bacteria</taxon>
        <taxon>Bacillati</taxon>
        <taxon>Bacillota</taxon>
        <taxon>Bacilli</taxon>
        <taxon>Bacillales</taxon>
        <taxon>Bacillaceae</taxon>
        <taxon>Bacillus</taxon>
    </lineage>
</organism>
<dbReference type="SMART" id="SM00829">
    <property type="entry name" value="PKS_ER"/>
    <property type="match status" value="1"/>
</dbReference>
<evidence type="ECO:0000256" key="1">
    <source>
        <dbReference type="ARBA" id="ARBA00023002"/>
    </source>
</evidence>
<protein>
    <submittedName>
        <fullName evidence="3">Oxidoreductase YncB</fullName>
    </submittedName>
</protein>
<proteinExistence type="predicted"/>
<dbReference type="InterPro" id="IPR036291">
    <property type="entry name" value="NAD(P)-bd_dom_sf"/>
</dbReference>
<dbReference type="Pfam" id="PF16884">
    <property type="entry name" value="ADH_N_2"/>
    <property type="match status" value="1"/>
</dbReference>
<dbReference type="SUPFAM" id="SSF51735">
    <property type="entry name" value="NAD(P)-binding Rossmann-fold domains"/>
    <property type="match status" value="1"/>
</dbReference>
<dbReference type="InterPro" id="IPR011032">
    <property type="entry name" value="GroES-like_sf"/>
</dbReference>
<dbReference type="CDD" id="cd05288">
    <property type="entry name" value="PGDH"/>
    <property type="match status" value="1"/>
</dbReference>
<keyword evidence="1" id="KW-0560">Oxidoreductase</keyword>
<dbReference type="OrthoDB" id="9805663at2"/>